<evidence type="ECO:0000256" key="1">
    <source>
        <dbReference type="SAM" id="Coils"/>
    </source>
</evidence>
<dbReference type="Gene3D" id="3.40.50.300">
    <property type="entry name" value="P-loop containing nucleotide triphosphate hydrolases"/>
    <property type="match status" value="1"/>
</dbReference>
<dbReference type="InterPro" id="IPR027417">
    <property type="entry name" value="P-loop_NTPase"/>
</dbReference>
<name>A0A2W5QV47_ANCNO</name>
<dbReference type="PANTHER" id="PTHR41259:SF1">
    <property type="entry name" value="DOUBLE-STRAND BREAK REPAIR RAD50 ATPASE, PUTATIVE-RELATED"/>
    <property type="match status" value="1"/>
</dbReference>
<dbReference type="PANTHER" id="PTHR41259">
    <property type="entry name" value="DOUBLE-STRAND BREAK REPAIR RAD50 ATPASE, PUTATIVE-RELATED"/>
    <property type="match status" value="1"/>
</dbReference>
<dbReference type="Proteomes" id="UP000248887">
    <property type="component" value="Unassembled WGS sequence"/>
</dbReference>
<protein>
    <recommendedName>
        <fullName evidence="4">Chromosome segregation protein SMC</fullName>
    </recommendedName>
</protein>
<reference evidence="2 3" key="1">
    <citation type="submission" date="2017-08" db="EMBL/GenBank/DDBJ databases">
        <title>Infants hospitalized years apart are colonized by the same room-sourced microbial strains.</title>
        <authorList>
            <person name="Brooks B."/>
            <person name="Olm M.R."/>
            <person name="Firek B.A."/>
            <person name="Baker R."/>
            <person name="Thomas B.C."/>
            <person name="Morowitz M.J."/>
            <person name="Banfield J.F."/>
        </authorList>
    </citation>
    <scope>NUCLEOTIDE SEQUENCE [LARGE SCALE GENOMIC DNA]</scope>
    <source>
        <strain evidence="2">S2_005_001_R2_27</strain>
    </source>
</reference>
<evidence type="ECO:0000313" key="3">
    <source>
        <dbReference type="Proteomes" id="UP000248887"/>
    </source>
</evidence>
<dbReference type="EMBL" id="QFQD01000055">
    <property type="protein sequence ID" value="PZQ80952.1"/>
    <property type="molecule type" value="Genomic_DNA"/>
</dbReference>
<feature type="coiled-coil region" evidence="1">
    <location>
        <begin position="710"/>
        <end position="774"/>
    </location>
</feature>
<evidence type="ECO:0000313" key="2">
    <source>
        <dbReference type="EMBL" id="PZQ80952.1"/>
    </source>
</evidence>
<comment type="caution">
    <text evidence="2">The sequence shown here is derived from an EMBL/GenBank/DDBJ whole genome shotgun (WGS) entry which is preliminary data.</text>
</comment>
<sequence length="931" mass="102283">MAKARHEELGRVLRAAPLVNEHQRASQDYEELAGLPHPPAHWAAELPTLMAEDTRLHTRLAGLDERMARLREEIVAIALDERVLALGDRIDRLISASARYSGAEDDLPKRRAGLAALEGRIGVILRTLGREGEADPQALLVPAPVVGTLRDLIEQRSGVATALEAAREEFATAERGLERASADRLQHEAALASDAGVPLAALRESVARLRQSDVASRQRLIERDLPLLQRQRDEAFADLAPWSGDGTALRPLAVPDGREIEHWRSRLSSIETRRAATSDSLRGLETQQRELEARISALQATAGTLDDASAARLRAERDAAWQTHLAAMDRESAREFEGRMRTADAVADARLAMANDLAELRSLATAHALAQAQAERQRELLSEVDDERASLRAEIAGAVPAVSMGEAGGGLSRALAALERWTKQRDIALAAHERLELQSAGLAAARREAAHERDELAAALEGVGVDTRSIALPVMVELAETALSEAAGRKKAREAADLALREREREMATRRRALDAASAAMETWQQRWDAALAGRWFAGHAASLGGVRAILDALGTLSAELRERAELQHRADAMENDRQAFVAELTEIFAALGERLEPGAVLASAKALAQRHERAKHELQRRDEKAAEHTALGDERESLRAAMAVHEASKAALLAFFDAADLVEVSNALAQCAARDRLAADRERLAAQITGDMQASSIEEALSRFDTIDRAEVTRESAELAGRLDDLDERVKQLFADRSRAEDRLNAIGGDGTVARLEAERRTVLLEIEELALRYLRLKTGGLVATQALRAYREKHRSSMMQRASEAFRLITREDYSGLATRPEKDREILIGISRNGSSKLAADMSKGTRFQLYLALRLAGYEEFAAARPSVPFIADDIMETFDEPRSEEVFRLFAQMAMSGQVIYLTHHRHLCDMARQVVPEVNIHELTT</sequence>
<organism evidence="2 3">
    <name type="scientific">Ancylobacter novellus</name>
    <name type="common">Thiobacillus novellus</name>
    <dbReference type="NCBI Taxonomy" id="921"/>
    <lineage>
        <taxon>Bacteria</taxon>
        <taxon>Pseudomonadati</taxon>
        <taxon>Pseudomonadota</taxon>
        <taxon>Alphaproteobacteria</taxon>
        <taxon>Hyphomicrobiales</taxon>
        <taxon>Xanthobacteraceae</taxon>
        <taxon>Ancylobacter</taxon>
    </lineage>
</organism>
<keyword evidence="1" id="KW-0175">Coiled coil</keyword>
<feature type="coiled-coil region" evidence="1">
    <location>
        <begin position="557"/>
        <end position="625"/>
    </location>
</feature>
<feature type="coiled-coil region" evidence="1">
    <location>
        <begin position="149"/>
        <end position="183"/>
    </location>
</feature>
<dbReference type="SUPFAM" id="SSF52540">
    <property type="entry name" value="P-loop containing nucleoside triphosphate hydrolases"/>
    <property type="match status" value="1"/>
</dbReference>
<evidence type="ECO:0008006" key="4">
    <source>
        <dbReference type="Google" id="ProtNLM"/>
    </source>
</evidence>
<proteinExistence type="predicted"/>
<gene>
    <name evidence="2" type="ORF">DI549_15830</name>
</gene>
<dbReference type="AlphaFoldDB" id="A0A2W5QV47"/>
<accession>A0A2W5QV47</accession>